<evidence type="ECO:0000256" key="6">
    <source>
        <dbReference type="RuleBase" id="RU003797"/>
    </source>
</evidence>
<keyword evidence="1" id="KW-0645">Protease</keyword>
<dbReference type="Pfam" id="PF20582">
    <property type="entry name" value="UPF0758_N"/>
    <property type="match status" value="1"/>
</dbReference>
<dbReference type="InterPro" id="IPR037518">
    <property type="entry name" value="MPN"/>
</dbReference>
<dbReference type="Proteomes" id="UP000788426">
    <property type="component" value="Unassembled WGS sequence"/>
</dbReference>
<evidence type="ECO:0000256" key="1">
    <source>
        <dbReference type="ARBA" id="ARBA00022670"/>
    </source>
</evidence>
<evidence type="ECO:0000256" key="3">
    <source>
        <dbReference type="ARBA" id="ARBA00022801"/>
    </source>
</evidence>
<dbReference type="NCBIfam" id="NF000642">
    <property type="entry name" value="PRK00024.1"/>
    <property type="match status" value="1"/>
</dbReference>
<accession>A0ABS6YAL0</accession>
<dbReference type="NCBIfam" id="TIGR00608">
    <property type="entry name" value="radc"/>
    <property type="match status" value="1"/>
</dbReference>
<dbReference type="PANTHER" id="PTHR30471:SF3">
    <property type="entry name" value="UPF0758 PROTEIN YEES-RELATED"/>
    <property type="match status" value="1"/>
</dbReference>
<comment type="similarity">
    <text evidence="6">Belongs to the UPF0758 family.</text>
</comment>
<keyword evidence="4" id="KW-0862">Zinc</keyword>
<keyword evidence="9" id="KW-1185">Reference proteome</keyword>
<dbReference type="EMBL" id="JAHXCT010000002">
    <property type="protein sequence ID" value="MBW4768599.1"/>
    <property type="molecule type" value="Genomic_DNA"/>
</dbReference>
<dbReference type="GeneID" id="93183253"/>
<protein>
    <submittedName>
        <fullName evidence="8">DNA repair protein RadC</fullName>
    </submittedName>
</protein>
<dbReference type="InterPro" id="IPR046778">
    <property type="entry name" value="UPF0758_N"/>
</dbReference>
<dbReference type="InterPro" id="IPR001405">
    <property type="entry name" value="UPF0758"/>
</dbReference>
<dbReference type="PROSITE" id="PS50249">
    <property type="entry name" value="MPN"/>
    <property type="match status" value="1"/>
</dbReference>
<keyword evidence="5" id="KW-0482">Metalloprotease</keyword>
<dbReference type="PANTHER" id="PTHR30471">
    <property type="entry name" value="DNA REPAIR PROTEIN RADC"/>
    <property type="match status" value="1"/>
</dbReference>
<keyword evidence="2" id="KW-0479">Metal-binding</keyword>
<keyword evidence="3" id="KW-0378">Hydrolase</keyword>
<name>A0ABS6YAL0_9BACT</name>
<evidence type="ECO:0000259" key="7">
    <source>
        <dbReference type="PROSITE" id="PS50249"/>
    </source>
</evidence>
<dbReference type="CDD" id="cd08071">
    <property type="entry name" value="MPN_DUF2466"/>
    <property type="match status" value="1"/>
</dbReference>
<gene>
    <name evidence="8" type="primary">radC</name>
    <name evidence="8" type="ORF">KZO38_02320</name>
</gene>
<dbReference type="RefSeq" id="WP_018363317.1">
    <property type="nucleotide sequence ID" value="NZ_JAHXCT010000002.1"/>
</dbReference>
<reference evidence="8 9" key="1">
    <citation type="submission" date="2021-07" db="EMBL/GenBank/DDBJ databases">
        <title>Genomic diversity and antimicrobial resistance of Prevotella spp. isolated from chronic lung disease airways.</title>
        <authorList>
            <person name="Webb K.A."/>
            <person name="Olagoke O.S."/>
            <person name="Baird T."/>
            <person name="Neill J."/>
            <person name="Pham A."/>
            <person name="Wells T.J."/>
            <person name="Ramsay K.A."/>
            <person name="Bell S.C."/>
            <person name="Sarovich D.S."/>
            <person name="Price E.P."/>
        </authorList>
    </citation>
    <scope>NUCLEOTIDE SEQUENCE [LARGE SCALE GENOMIC DNA]</scope>
    <source>
        <strain evidence="8 9">SCHI0011.S.12</strain>
    </source>
</reference>
<evidence type="ECO:0000313" key="8">
    <source>
        <dbReference type="EMBL" id="MBW4768599.1"/>
    </source>
</evidence>
<dbReference type="Pfam" id="PF04002">
    <property type="entry name" value="RadC"/>
    <property type="match status" value="1"/>
</dbReference>
<sequence length="229" mass="25319">MDKKLSITSWPEDDRPREKLLKQGAQSLSNAELLAILIGTGYAETDAVMVMKQVLSQCNNNLNALGKMTASELMSFKGIGEAKAVTILAACELGKRRAQSDVIEQETLSSAEAIYRYAHCIIGEQSVEHGLVLYLNQGYKLIKAVQLSKGGITETAVDVRIVVKEALLCNATVVVFCHNHPSNNIQPSRADDQLTQQLKEGCDFLRLFFLDHIIIGDGKFFSYREEGRL</sequence>
<evidence type="ECO:0000256" key="5">
    <source>
        <dbReference type="ARBA" id="ARBA00023049"/>
    </source>
</evidence>
<evidence type="ECO:0000313" key="9">
    <source>
        <dbReference type="Proteomes" id="UP000788426"/>
    </source>
</evidence>
<feature type="domain" description="MPN" evidence="7">
    <location>
        <begin position="107"/>
        <end position="229"/>
    </location>
</feature>
<organism evidence="8 9">
    <name type="scientific">Hoylesella nanceiensis</name>
    <dbReference type="NCBI Taxonomy" id="425941"/>
    <lineage>
        <taxon>Bacteria</taxon>
        <taxon>Pseudomonadati</taxon>
        <taxon>Bacteroidota</taxon>
        <taxon>Bacteroidia</taxon>
        <taxon>Bacteroidales</taxon>
        <taxon>Prevotellaceae</taxon>
        <taxon>Hoylesella</taxon>
    </lineage>
</organism>
<comment type="caution">
    <text evidence="8">The sequence shown here is derived from an EMBL/GenBank/DDBJ whole genome shotgun (WGS) entry which is preliminary data.</text>
</comment>
<evidence type="ECO:0000256" key="4">
    <source>
        <dbReference type="ARBA" id="ARBA00022833"/>
    </source>
</evidence>
<dbReference type="Gene3D" id="3.40.140.10">
    <property type="entry name" value="Cytidine Deaminase, domain 2"/>
    <property type="match status" value="1"/>
</dbReference>
<dbReference type="InterPro" id="IPR025657">
    <property type="entry name" value="RadC_JAB"/>
</dbReference>
<proteinExistence type="inferred from homology"/>
<evidence type="ECO:0000256" key="2">
    <source>
        <dbReference type="ARBA" id="ARBA00022723"/>
    </source>
</evidence>